<name>A0A0E9UPJ5_ANGAN</name>
<accession>A0A0E9UPJ5</accession>
<organism evidence="1">
    <name type="scientific">Anguilla anguilla</name>
    <name type="common">European freshwater eel</name>
    <name type="synonym">Muraena anguilla</name>
    <dbReference type="NCBI Taxonomy" id="7936"/>
    <lineage>
        <taxon>Eukaryota</taxon>
        <taxon>Metazoa</taxon>
        <taxon>Chordata</taxon>
        <taxon>Craniata</taxon>
        <taxon>Vertebrata</taxon>
        <taxon>Euteleostomi</taxon>
        <taxon>Actinopterygii</taxon>
        <taxon>Neopterygii</taxon>
        <taxon>Teleostei</taxon>
        <taxon>Anguilliformes</taxon>
        <taxon>Anguillidae</taxon>
        <taxon>Anguilla</taxon>
    </lineage>
</organism>
<proteinExistence type="predicted"/>
<protein>
    <submittedName>
        <fullName evidence="1">Uncharacterized protein</fullName>
    </submittedName>
</protein>
<reference evidence="1" key="2">
    <citation type="journal article" date="2015" name="Fish Shellfish Immunol.">
        <title>Early steps in the European eel (Anguilla anguilla)-Vibrio vulnificus interaction in the gills: Role of the RtxA13 toxin.</title>
        <authorList>
            <person name="Callol A."/>
            <person name="Pajuelo D."/>
            <person name="Ebbesson L."/>
            <person name="Teles M."/>
            <person name="MacKenzie S."/>
            <person name="Amaro C."/>
        </authorList>
    </citation>
    <scope>NUCLEOTIDE SEQUENCE</scope>
</reference>
<dbReference type="AlphaFoldDB" id="A0A0E9UPJ5"/>
<dbReference type="EMBL" id="GBXM01040813">
    <property type="protein sequence ID" value="JAH67764.1"/>
    <property type="molecule type" value="Transcribed_RNA"/>
</dbReference>
<evidence type="ECO:0000313" key="1">
    <source>
        <dbReference type="EMBL" id="JAH67764.1"/>
    </source>
</evidence>
<sequence>MPHVDLRASPSRSLRLKPAVPFLLIQPPHPPVPLDPGLCLT</sequence>
<reference evidence="1" key="1">
    <citation type="submission" date="2014-11" db="EMBL/GenBank/DDBJ databases">
        <authorList>
            <person name="Amaro Gonzalez C."/>
        </authorList>
    </citation>
    <scope>NUCLEOTIDE SEQUENCE</scope>
</reference>